<evidence type="ECO:0000313" key="2">
    <source>
        <dbReference type="Proteomes" id="UP000469763"/>
    </source>
</evidence>
<sequence length="77" mass="8934">MTRPRCNDCRRPYDITAPDAHMWECVRTRDGRALRVLCPSCANRYRLPASASVSLWDALRMDAARRLRRTMVRGGVR</sequence>
<name>A0A7K3TG59_9BIFI</name>
<gene>
    <name evidence="1" type="ORF">GFD22_03450</name>
</gene>
<dbReference type="RefSeq" id="WP_152349644.1">
    <property type="nucleotide sequence ID" value="NZ_WBSN01000002.1"/>
</dbReference>
<proteinExistence type="predicted"/>
<reference evidence="1 2" key="1">
    <citation type="submission" date="2019-10" db="EMBL/GenBank/DDBJ databases">
        <title>Bifidobacterium from non-human primates.</title>
        <authorList>
            <person name="Modesto M."/>
        </authorList>
    </citation>
    <scope>NUCLEOTIDE SEQUENCE [LARGE SCALE GENOMIC DNA]</scope>
    <source>
        <strain evidence="1 2">TREC</strain>
    </source>
</reference>
<comment type="caution">
    <text evidence="1">The sequence shown here is derived from an EMBL/GenBank/DDBJ whole genome shotgun (WGS) entry which is preliminary data.</text>
</comment>
<keyword evidence="2" id="KW-1185">Reference proteome</keyword>
<dbReference type="AlphaFoldDB" id="A0A7K3TG59"/>
<protein>
    <submittedName>
        <fullName evidence="1">Uncharacterized protein</fullName>
    </submittedName>
</protein>
<accession>A0A7K3TG59</accession>
<dbReference type="Proteomes" id="UP000469763">
    <property type="component" value="Unassembled WGS sequence"/>
</dbReference>
<organism evidence="1 2">
    <name type="scientific">Bifidobacterium avesanii</name>
    <dbReference type="NCBI Taxonomy" id="1798157"/>
    <lineage>
        <taxon>Bacteria</taxon>
        <taxon>Bacillati</taxon>
        <taxon>Actinomycetota</taxon>
        <taxon>Actinomycetes</taxon>
        <taxon>Bifidobacteriales</taxon>
        <taxon>Bifidobacteriaceae</taxon>
        <taxon>Bifidobacterium</taxon>
    </lineage>
</organism>
<dbReference type="EMBL" id="WHZY01000004">
    <property type="protein sequence ID" value="NEG78042.1"/>
    <property type="molecule type" value="Genomic_DNA"/>
</dbReference>
<evidence type="ECO:0000313" key="1">
    <source>
        <dbReference type="EMBL" id="NEG78042.1"/>
    </source>
</evidence>